<dbReference type="RefSeq" id="WP_176910076.1">
    <property type="nucleotide sequence ID" value="NZ_JABKAU010000056.1"/>
</dbReference>
<comment type="caution">
    <text evidence="1">The sequence shown here is derived from an EMBL/GenBank/DDBJ whole genome shotgun (WGS) entry which is preliminary data.</text>
</comment>
<proteinExistence type="predicted"/>
<dbReference type="Proteomes" id="UP000565521">
    <property type="component" value="Unassembled WGS sequence"/>
</dbReference>
<sequence length="731" mass="78259">MPVDLPEDAAVALSYQVLDFHDLQARAGGFSETFTLPYTARNARLLELAHSLDSDTRRPYVRLPAQLYSNGLLVLSGTGLLDSSGQSGYELLLVSDTGALFAAVEGQPLSALDLSAFDHVLTPAAVQAGQLYGGAYTYPLVNDGRLTSRYTADPLLPSVHYTELSPAVFTAPVLSAIVAAALPGFALTGTLLADETFQRHQLLAGAVGPRRRQAYIDAHTATARTTQAIEMSGVPRGSQLRGIVFAAASDPGSHLTAGAYFEYPTLAYTALPERDEYTLTVEGELEFSNIDTRASGLNGAALLLWVNLPDRPFFVTERLFYQGAAVSGRTRIKASVTIPNTGGENFTLILNLLNQGTVRLLPGAAFTITPGPRAYENSPVHLDANLPDWSQSDLLLLLANQFGAVFQVDPASETVRVDRLADLPAAVPLDLTDKLDFSQRPRIRYRLGSTARQNEWRYADAPAAYELLADADYTGAGQLLCPDETLEAHADAYVAPGPALRSGPAVTGAAALPWLPRFTQKEGSAFEIYTSGHRVGSGTYVYKAGRFWKSKQETSTIPSFDQLDKWEPVAEADVFSGGGKGESVCALFAPLTEAQAGGVLIGAESDPAPFRPTAGLTFEGLDYAADLLPAYFAPVAEALSRVAVLEVGMRLNAADIYALDFTRPIVLSVAHWPGYGPLSGSFWLNLIDQYQPGSTAPVRCELVSLNRLVGTVAPPPVPAGIFDYTFDSAFE</sequence>
<gene>
    <name evidence="1" type="ORF">HW554_18830</name>
</gene>
<protein>
    <submittedName>
        <fullName evidence="1">Uncharacterized protein</fullName>
    </submittedName>
</protein>
<reference evidence="1 2" key="1">
    <citation type="submission" date="2020-05" db="EMBL/GenBank/DDBJ databases">
        <title>Hymenobacter terrestris sp. nov. and Hymenobacter lapidiphilus sp. nov., isolated from regoliths in Antarctica.</title>
        <authorList>
            <person name="Sedlacek I."/>
            <person name="Pantucek R."/>
            <person name="Zeman M."/>
            <person name="Holochova P."/>
            <person name="Kralova S."/>
            <person name="Stankova E."/>
            <person name="Sedo O."/>
            <person name="Micenkova L."/>
            <person name="Svec P."/>
            <person name="Gupta V."/>
            <person name="Sood U."/>
            <person name="Korpole U.S."/>
            <person name="Lal R."/>
        </authorList>
    </citation>
    <scope>NUCLEOTIDE SEQUENCE [LARGE SCALE GENOMIC DNA]</scope>
    <source>
        <strain evidence="1 2">P5342</strain>
    </source>
</reference>
<evidence type="ECO:0000313" key="2">
    <source>
        <dbReference type="Proteomes" id="UP000565521"/>
    </source>
</evidence>
<dbReference type="AlphaFoldDB" id="A0A7Y7U7C3"/>
<dbReference type="EMBL" id="JABKAU010000056">
    <property type="protein sequence ID" value="NVO33267.1"/>
    <property type="molecule type" value="Genomic_DNA"/>
</dbReference>
<accession>A0A7Y7U7C3</accession>
<name>A0A7Y7U7C3_9BACT</name>
<keyword evidence="2" id="KW-1185">Reference proteome</keyword>
<evidence type="ECO:0000313" key="1">
    <source>
        <dbReference type="EMBL" id="NVO33267.1"/>
    </source>
</evidence>
<organism evidence="1 2">
    <name type="scientific">Hymenobacter lapidiphilus</name>
    <dbReference type="NCBI Taxonomy" id="2608003"/>
    <lineage>
        <taxon>Bacteria</taxon>
        <taxon>Pseudomonadati</taxon>
        <taxon>Bacteroidota</taxon>
        <taxon>Cytophagia</taxon>
        <taxon>Cytophagales</taxon>
        <taxon>Hymenobacteraceae</taxon>
        <taxon>Hymenobacter</taxon>
    </lineage>
</organism>